<name>A0A6L2PWE1_COPFO</name>
<keyword evidence="3" id="KW-1185">Reference proteome</keyword>
<sequence length="92" mass="10922">MRCENNQGITLLNVAYKILSSIILERLKLYSEEFLGEYQCGFRPQRGTMNQIFVVRQILEKFYEHDIDLHLLFIDFKKAFDSVNQKKTFGII</sequence>
<comment type="caution">
    <text evidence="2">The sequence shown here is derived from an EMBL/GenBank/DDBJ whole genome shotgun (WGS) entry which is preliminary data.</text>
</comment>
<dbReference type="OrthoDB" id="6768347at2759"/>
<dbReference type="InParanoid" id="A0A6L2PWE1"/>
<proteinExistence type="predicted"/>
<dbReference type="EMBL" id="BLKM01000554">
    <property type="protein sequence ID" value="GFG35542.1"/>
    <property type="molecule type" value="Genomic_DNA"/>
</dbReference>
<dbReference type="Proteomes" id="UP000502823">
    <property type="component" value="Unassembled WGS sequence"/>
</dbReference>
<evidence type="ECO:0000313" key="3">
    <source>
        <dbReference type="Proteomes" id="UP000502823"/>
    </source>
</evidence>
<reference evidence="3" key="1">
    <citation type="submission" date="2020-01" db="EMBL/GenBank/DDBJ databases">
        <title>Draft genome sequence of the Termite Coptotermes fromosanus.</title>
        <authorList>
            <person name="Itakura S."/>
            <person name="Yosikawa Y."/>
            <person name="Umezawa K."/>
        </authorList>
    </citation>
    <scope>NUCLEOTIDE SEQUENCE [LARGE SCALE GENOMIC DNA]</scope>
</reference>
<organism evidence="2 3">
    <name type="scientific">Coptotermes formosanus</name>
    <name type="common">Formosan subterranean termite</name>
    <dbReference type="NCBI Taxonomy" id="36987"/>
    <lineage>
        <taxon>Eukaryota</taxon>
        <taxon>Metazoa</taxon>
        <taxon>Ecdysozoa</taxon>
        <taxon>Arthropoda</taxon>
        <taxon>Hexapoda</taxon>
        <taxon>Insecta</taxon>
        <taxon>Pterygota</taxon>
        <taxon>Neoptera</taxon>
        <taxon>Polyneoptera</taxon>
        <taxon>Dictyoptera</taxon>
        <taxon>Blattodea</taxon>
        <taxon>Blattoidea</taxon>
        <taxon>Termitoidae</taxon>
        <taxon>Rhinotermitidae</taxon>
        <taxon>Coptotermes</taxon>
    </lineage>
</organism>
<accession>A0A6L2PWE1</accession>
<dbReference type="PANTHER" id="PTHR47027:SF20">
    <property type="entry name" value="REVERSE TRANSCRIPTASE-LIKE PROTEIN WITH RNA-DIRECTED DNA POLYMERASE DOMAIN"/>
    <property type="match status" value="1"/>
</dbReference>
<dbReference type="InterPro" id="IPR000477">
    <property type="entry name" value="RT_dom"/>
</dbReference>
<dbReference type="AlphaFoldDB" id="A0A6L2PWE1"/>
<evidence type="ECO:0000313" key="2">
    <source>
        <dbReference type="EMBL" id="GFG35542.1"/>
    </source>
</evidence>
<feature type="non-terminal residue" evidence="2">
    <location>
        <position position="92"/>
    </location>
</feature>
<evidence type="ECO:0000259" key="1">
    <source>
        <dbReference type="Pfam" id="PF00078"/>
    </source>
</evidence>
<dbReference type="Pfam" id="PF00078">
    <property type="entry name" value="RVT_1"/>
    <property type="match status" value="1"/>
</dbReference>
<gene>
    <name evidence="2" type="ORF">Cfor_08278</name>
</gene>
<feature type="domain" description="Reverse transcriptase" evidence="1">
    <location>
        <begin position="9"/>
        <end position="88"/>
    </location>
</feature>
<dbReference type="PANTHER" id="PTHR47027">
    <property type="entry name" value="REVERSE TRANSCRIPTASE DOMAIN-CONTAINING PROTEIN"/>
    <property type="match status" value="1"/>
</dbReference>
<protein>
    <recommendedName>
        <fullName evidence="1">Reverse transcriptase domain-containing protein</fullName>
    </recommendedName>
</protein>